<dbReference type="EMBL" id="PTIY01000010">
    <property type="protein sequence ID" value="PPK69362.1"/>
    <property type="molecule type" value="Genomic_DNA"/>
</dbReference>
<proteinExistence type="predicted"/>
<evidence type="ECO:0000256" key="1">
    <source>
        <dbReference type="SAM" id="MobiDB-lite"/>
    </source>
</evidence>
<accession>A0A2S6GVU3</accession>
<evidence type="ECO:0000313" key="3">
    <source>
        <dbReference type="Proteomes" id="UP000238071"/>
    </source>
</evidence>
<dbReference type="Proteomes" id="UP000238071">
    <property type="component" value="Unassembled WGS sequence"/>
</dbReference>
<gene>
    <name evidence="2" type="ORF">B0F88_110148</name>
</gene>
<organism evidence="2 3">
    <name type="scientific">Methylobacter tundripaludum</name>
    <dbReference type="NCBI Taxonomy" id="173365"/>
    <lineage>
        <taxon>Bacteria</taxon>
        <taxon>Pseudomonadati</taxon>
        <taxon>Pseudomonadota</taxon>
        <taxon>Gammaproteobacteria</taxon>
        <taxon>Methylococcales</taxon>
        <taxon>Methylococcaceae</taxon>
        <taxon>Methylobacter</taxon>
    </lineage>
</organism>
<keyword evidence="3" id="KW-1185">Reference proteome</keyword>
<feature type="region of interest" description="Disordered" evidence="1">
    <location>
        <begin position="1"/>
        <end position="23"/>
    </location>
</feature>
<protein>
    <submittedName>
        <fullName evidence="2">Uncharacterized protein</fullName>
    </submittedName>
</protein>
<sequence>MNHISTETHSTPNQGKTAMTASHSTKGELVVKGVATTMAAATILETGKGVMTTLAKHPLVMFGMGFVAGYLTHKYRKEIIVLTSKTAEQSKDFVLKQKEHLQDFLAESLQDAEDTDTTK</sequence>
<comment type="caution">
    <text evidence="2">The sequence shown here is derived from an EMBL/GenBank/DDBJ whole genome shotgun (WGS) entry which is preliminary data.</text>
</comment>
<evidence type="ECO:0000313" key="2">
    <source>
        <dbReference type="EMBL" id="PPK69362.1"/>
    </source>
</evidence>
<name>A0A2S6GVU3_9GAMM</name>
<dbReference type="AlphaFoldDB" id="A0A2S6GVU3"/>
<reference evidence="2 3" key="1">
    <citation type="submission" date="2018-02" db="EMBL/GenBank/DDBJ databases">
        <title>Subsurface microbial communities from deep shales in Ohio and West Virginia, USA.</title>
        <authorList>
            <person name="Wrighton K."/>
        </authorList>
    </citation>
    <scope>NUCLEOTIDE SEQUENCE [LARGE SCALE GENOMIC DNA]</scope>
    <source>
        <strain evidence="2 3">OWC-G53F</strain>
    </source>
</reference>